<dbReference type="GO" id="GO:0005739">
    <property type="term" value="C:mitochondrion"/>
    <property type="evidence" value="ECO:0007669"/>
    <property type="project" value="UniProtKB-SubCell"/>
</dbReference>
<evidence type="ECO:0000313" key="6">
    <source>
        <dbReference type="EMBL" id="KAG0253590.1"/>
    </source>
</evidence>
<dbReference type="SUPFAM" id="SSF64602">
    <property type="entry name" value="F1 ATPase inhibitor, IF1, C-terminal domain"/>
    <property type="match status" value="1"/>
</dbReference>
<comment type="function">
    <text evidence="4">Inhibits the enzyme activity of ATPase.</text>
</comment>
<comment type="similarity">
    <text evidence="2 4">Belongs to the ATPase inhibitor family.</text>
</comment>
<keyword evidence="7" id="KW-1185">Reference proteome</keyword>
<dbReference type="Gene3D" id="1.20.5.500">
    <property type="entry name" value="Single helix bin"/>
    <property type="match status" value="1"/>
</dbReference>
<protein>
    <recommendedName>
        <fullName evidence="4">ATPase inhibitor, mitochondrial</fullName>
    </recommendedName>
</protein>
<evidence type="ECO:0000256" key="2">
    <source>
        <dbReference type="ARBA" id="ARBA00010901"/>
    </source>
</evidence>
<feature type="coiled-coil region" evidence="5">
    <location>
        <begin position="45"/>
        <end position="75"/>
    </location>
</feature>
<sequence>MLPALVSRVAIATVAKPVQVSIIARRAYSGKFDEREKAQEDMYIRKKEQEQLKKLQEKLAELEKRMNEVDKKSEKK</sequence>
<organism evidence="6 7">
    <name type="scientific">Actinomortierella ambigua</name>
    <dbReference type="NCBI Taxonomy" id="1343610"/>
    <lineage>
        <taxon>Eukaryota</taxon>
        <taxon>Fungi</taxon>
        <taxon>Fungi incertae sedis</taxon>
        <taxon>Mucoromycota</taxon>
        <taxon>Mortierellomycotina</taxon>
        <taxon>Mortierellomycetes</taxon>
        <taxon>Mortierellales</taxon>
        <taxon>Mortierellaceae</taxon>
        <taxon>Actinomortierella</taxon>
    </lineage>
</organism>
<reference evidence="6" key="1">
    <citation type="journal article" date="2020" name="Fungal Divers.">
        <title>Resolving the Mortierellaceae phylogeny through synthesis of multi-gene phylogenetics and phylogenomics.</title>
        <authorList>
            <person name="Vandepol N."/>
            <person name="Liber J."/>
            <person name="Desiro A."/>
            <person name="Na H."/>
            <person name="Kennedy M."/>
            <person name="Barry K."/>
            <person name="Grigoriev I.V."/>
            <person name="Miller A.N."/>
            <person name="O'Donnell K."/>
            <person name="Stajich J.E."/>
            <person name="Bonito G."/>
        </authorList>
    </citation>
    <scope>NUCLEOTIDE SEQUENCE</scope>
    <source>
        <strain evidence="6">BC1065</strain>
    </source>
</reference>
<evidence type="ECO:0000256" key="4">
    <source>
        <dbReference type="RuleBase" id="RU368087"/>
    </source>
</evidence>
<evidence type="ECO:0000313" key="7">
    <source>
        <dbReference type="Proteomes" id="UP000807716"/>
    </source>
</evidence>
<dbReference type="EMBL" id="JAAAJB010000571">
    <property type="protein sequence ID" value="KAG0253590.1"/>
    <property type="molecule type" value="Genomic_DNA"/>
</dbReference>
<dbReference type="Proteomes" id="UP000807716">
    <property type="component" value="Unassembled WGS sequence"/>
</dbReference>
<dbReference type="GO" id="GO:0042030">
    <property type="term" value="F:ATPase inhibitor activity"/>
    <property type="evidence" value="ECO:0007669"/>
    <property type="project" value="InterPro"/>
</dbReference>
<dbReference type="InterPro" id="IPR007648">
    <property type="entry name" value="ATPase_inhibitor_mt"/>
</dbReference>
<proteinExistence type="inferred from homology"/>
<gene>
    <name evidence="6" type="ORF">DFQ27_007334</name>
</gene>
<evidence type="ECO:0000256" key="1">
    <source>
        <dbReference type="ARBA" id="ARBA00004173"/>
    </source>
</evidence>
<dbReference type="AlphaFoldDB" id="A0A9P6PT97"/>
<evidence type="ECO:0000256" key="3">
    <source>
        <dbReference type="ARBA" id="ARBA00023128"/>
    </source>
</evidence>
<name>A0A9P6PT97_9FUNG</name>
<keyword evidence="5" id="KW-0175">Coiled coil</keyword>
<dbReference type="OrthoDB" id="5532350at2759"/>
<accession>A0A9P6PT97</accession>
<keyword evidence="3" id="KW-0496">Mitochondrion</keyword>
<dbReference type="Pfam" id="PF04568">
    <property type="entry name" value="IATP"/>
    <property type="match status" value="1"/>
</dbReference>
<comment type="caution">
    <text evidence="6">The sequence shown here is derived from an EMBL/GenBank/DDBJ whole genome shotgun (WGS) entry which is preliminary data.</text>
</comment>
<evidence type="ECO:0000256" key="5">
    <source>
        <dbReference type="SAM" id="Coils"/>
    </source>
</evidence>
<comment type="subcellular location">
    <subcellularLocation>
        <location evidence="1">Mitochondrion</location>
    </subcellularLocation>
</comment>